<dbReference type="Proteomes" id="UP000020529">
    <property type="component" value="Unassembled WGS sequence"/>
</dbReference>
<reference evidence="1 2" key="1">
    <citation type="submission" date="2014-02" db="EMBL/GenBank/DDBJ databases">
        <authorList>
            <person name="Sears C."/>
            <person name="Carroll K."/>
            <person name="Sack B.R."/>
            <person name="Qadri F."/>
            <person name="Myers L.L."/>
            <person name="Chung G.-T."/>
            <person name="Escheverria P."/>
            <person name="Fraser C.M."/>
            <person name="Sadzewicz L."/>
            <person name="Shefchek K.A."/>
            <person name="Tallon L."/>
            <person name="Das S.P."/>
            <person name="Daugherty S."/>
            <person name="Mongodin E.F."/>
        </authorList>
    </citation>
    <scope>NUCLEOTIDE SEQUENCE [LARGE SCALE GENOMIC DNA]</scope>
    <source>
        <strain evidence="2">3988T(B)14</strain>
    </source>
</reference>
<dbReference type="EMBL" id="JGCY01000224">
    <property type="protein sequence ID" value="EXY75788.1"/>
    <property type="molecule type" value="Genomic_DNA"/>
</dbReference>
<comment type="caution">
    <text evidence="1">The sequence shown here is derived from an EMBL/GenBank/DDBJ whole genome shotgun (WGS) entry which is preliminary data.</text>
</comment>
<sequence length="37" mass="4553">MRTKILFSLHSITDFHRVFKKAYQNPLFWFSTLRLIP</sequence>
<proteinExistence type="predicted"/>
<dbReference type="PATRIC" id="fig|1339315.3.peg.1203"/>
<protein>
    <submittedName>
        <fullName evidence="1">Uncharacterized protein</fullName>
    </submittedName>
</protein>
<evidence type="ECO:0000313" key="1">
    <source>
        <dbReference type="EMBL" id="EXY75788.1"/>
    </source>
</evidence>
<organism evidence="1 2">
    <name type="scientific">Bacteroides fragilis str. 3988T(B)14</name>
    <dbReference type="NCBI Taxonomy" id="1339315"/>
    <lineage>
        <taxon>Bacteria</taxon>
        <taxon>Pseudomonadati</taxon>
        <taxon>Bacteroidota</taxon>
        <taxon>Bacteroidia</taxon>
        <taxon>Bacteroidales</taxon>
        <taxon>Bacteroidaceae</taxon>
        <taxon>Bacteroides</taxon>
    </lineage>
</organism>
<gene>
    <name evidence="1" type="ORF">M124_0388</name>
</gene>
<dbReference type="AlphaFoldDB" id="A0A015UPL2"/>
<accession>A0A015UPL2</accession>
<evidence type="ECO:0000313" key="2">
    <source>
        <dbReference type="Proteomes" id="UP000020529"/>
    </source>
</evidence>
<name>A0A015UPL2_BACFG</name>